<dbReference type="RefSeq" id="XP_022235648.1">
    <property type="nucleotide sequence ID" value="XM_022379940.1"/>
</dbReference>
<evidence type="ECO:0000313" key="5">
    <source>
        <dbReference type="RefSeq" id="XP_022235648.1"/>
    </source>
</evidence>
<sequence>MRIKWADQKVHDWSSDCTVCVWCLEGFNLLNTISLTSAICHIGVSCDSTFLLVACEDNSVHVRSLTTGSDVHCLLGHHGKVTSLCFARDNCRCVVGCHDGKIYIYDIHSAKLLQTLGGHSDAVVSLQTQQQDTFLISAGGSKILVWNFYSKRNEGTRAKTCKVNTHRDVVTCVAVSRDGNLAVSGSKDHLVKAWHLSSGETHTTLEGHSGPITCVAFAPNGLFVVSGSEDMTLRVWGLTLGLIVSTFK</sequence>
<reference evidence="5" key="1">
    <citation type="submission" date="2025-08" db="UniProtKB">
        <authorList>
            <consortium name="RefSeq"/>
        </authorList>
    </citation>
    <scope>IDENTIFICATION</scope>
    <source>
        <tissue evidence="5">Muscle</tissue>
    </source>
</reference>
<keyword evidence="1 3" id="KW-0853">WD repeat</keyword>
<dbReference type="InterPro" id="IPR015943">
    <property type="entry name" value="WD40/YVTN_repeat-like_dom_sf"/>
</dbReference>
<dbReference type="SUPFAM" id="SSF50978">
    <property type="entry name" value="WD40 repeat-like"/>
    <property type="match status" value="1"/>
</dbReference>
<evidence type="ECO:0000256" key="3">
    <source>
        <dbReference type="PROSITE-ProRule" id="PRU00221"/>
    </source>
</evidence>
<feature type="non-terminal residue" evidence="5">
    <location>
        <position position="248"/>
    </location>
</feature>
<accession>A0ABM1RW93</accession>
<gene>
    <name evidence="5" type="primary">LOC111083431</name>
</gene>
<dbReference type="PANTHER" id="PTHR19848:SF8">
    <property type="entry name" value="F-BOX AND WD REPEAT DOMAIN CONTAINING 7"/>
    <property type="match status" value="1"/>
</dbReference>
<dbReference type="Pfam" id="PF00400">
    <property type="entry name" value="WD40"/>
    <property type="match status" value="4"/>
</dbReference>
<evidence type="ECO:0000256" key="2">
    <source>
        <dbReference type="ARBA" id="ARBA00022737"/>
    </source>
</evidence>
<dbReference type="Proteomes" id="UP000694941">
    <property type="component" value="Unplaced"/>
</dbReference>
<evidence type="ECO:0000256" key="1">
    <source>
        <dbReference type="ARBA" id="ARBA00022574"/>
    </source>
</evidence>
<feature type="repeat" description="WD" evidence="3">
    <location>
        <begin position="163"/>
        <end position="204"/>
    </location>
</feature>
<dbReference type="InterPro" id="IPR001680">
    <property type="entry name" value="WD40_rpt"/>
</dbReference>
<dbReference type="InterPro" id="IPR036322">
    <property type="entry name" value="WD40_repeat_dom_sf"/>
</dbReference>
<proteinExistence type="predicted"/>
<dbReference type="PROSITE" id="PS50082">
    <property type="entry name" value="WD_REPEATS_2"/>
    <property type="match status" value="3"/>
</dbReference>
<dbReference type="PANTHER" id="PTHR19848">
    <property type="entry name" value="WD40 REPEAT PROTEIN"/>
    <property type="match status" value="1"/>
</dbReference>
<evidence type="ECO:0000313" key="4">
    <source>
        <dbReference type="Proteomes" id="UP000694941"/>
    </source>
</evidence>
<dbReference type="Gene3D" id="2.130.10.10">
    <property type="entry name" value="YVTN repeat-like/Quinoprotein amine dehydrogenase"/>
    <property type="match status" value="2"/>
</dbReference>
<keyword evidence="2" id="KW-0677">Repeat</keyword>
<dbReference type="PROSITE" id="PS50294">
    <property type="entry name" value="WD_REPEATS_REGION"/>
    <property type="match status" value="2"/>
</dbReference>
<keyword evidence="4" id="KW-1185">Reference proteome</keyword>
<feature type="repeat" description="WD" evidence="3">
    <location>
        <begin position="74"/>
        <end position="115"/>
    </location>
</feature>
<dbReference type="GeneID" id="111083431"/>
<dbReference type="SMART" id="SM00320">
    <property type="entry name" value="WD40"/>
    <property type="match status" value="5"/>
</dbReference>
<protein>
    <submittedName>
        <fullName evidence="5">Uncharacterized protein LOC111083431</fullName>
    </submittedName>
</protein>
<organism evidence="4 5">
    <name type="scientific">Limulus polyphemus</name>
    <name type="common">Atlantic horseshoe crab</name>
    <dbReference type="NCBI Taxonomy" id="6850"/>
    <lineage>
        <taxon>Eukaryota</taxon>
        <taxon>Metazoa</taxon>
        <taxon>Ecdysozoa</taxon>
        <taxon>Arthropoda</taxon>
        <taxon>Chelicerata</taxon>
        <taxon>Merostomata</taxon>
        <taxon>Xiphosura</taxon>
        <taxon>Limulidae</taxon>
        <taxon>Limulus</taxon>
    </lineage>
</organism>
<feature type="repeat" description="WD" evidence="3">
    <location>
        <begin position="205"/>
        <end position="246"/>
    </location>
</feature>
<name>A0ABM1RW93_LIMPO</name>